<dbReference type="Proteomes" id="UP000252770">
    <property type="component" value="Unassembled WGS sequence"/>
</dbReference>
<name>A0A367YWH0_9ACTN</name>
<organism evidence="1 2">
    <name type="scientific">Desertihabitans brevis</name>
    <dbReference type="NCBI Taxonomy" id="2268447"/>
    <lineage>
        <taxon>Bacteria</taxon>
        <taxon>Bacillati</taxon>
        <taxon>Actinomycetota</taxon>
        <taxon>Actinomycetes</taxon>
        <taxon>Propionibacteriales</taxon>
        <taxon>Propionibacteriaceae</taxon>
        <taxon>Desertihabitans</taxon>
    </lineage>
</organism>
<keyword evidence="2" id="KW-1185">Reference proteome</keyword>
<dbReference type="EMBL" id="QOUI01000004">
    <property type="protein sequence ID" value="RCK69859.1"/>
    <property type="molecule type" value="Genomic_DNA"/>
</dbReference>
<dbReference type="RefSeq" id="WP_114126046.1">
    <property type="nucleotide sequence ID" value="NZ_QOUI01000004.1"/>
</dbReference>
<dbReference type="InterPro" id="IPR058532">
    <property type="entry name" value="YjbR/MT2646/Rv2570-like"/>
</dbReference>
<gene>
    <name evidence="1" type="ORF">DT076_07430</name>
</gene>
<accession>A0A367YWH0</accession>
<sequence length="144" mass="16112">MADDRPASVQDVHRCAEAMPHVAVDRSDLDHPVYRVGGRPFVLFRTRRPDAVDVTTGERYDDVIVLWVASEEEKQVLLSQPGTPLFTTPHFDGHRSVLLRGRDVGRFSRQEVFELVADAWLSQASARRARAWLDQQGSADAGCA</sequence>
<protein>
    <recommendedName>
        <fullName evidence="3">MmcQ/YjbR family DNA-binding protein</fullName>
    </recommendedName>
</protein>
<evidence type="ECO:0000313" key="2">
    <source>
        <dbReference type="Proteomes" id="UP000252770"/>
    </source>
</evidence>
<comment type="caution">
    <text evidence="1">The sequence shown here is derived from an EMBL/GenBank/DDBJ whole genome shotgun (WGS) entry which is preliminary data.</text>
</comment>
<dbReference type="Pfam" id="PF04237">
    <property type="entry name" value="YjbR"/>
    <property type="match status" value="1"/>
</dbReference>
<evidence type="ECO:0008006" key="3">
    <source>
        <dbReference type="Google" id="ProtNLM"/>
    </source>
</evidence>
<dbReference type="AlphaFoldDB" id="A0A367YWH0"/>
<evidence type="ECO:0000313" key="1">
    <source>
        <dbReference type="EMBL" id="RCK69859.1"/>
    </source>
</evidence>
<reference evidence="1 2" key="1">
    <citation type="submission" date="2018-07" db="EMBL/GenBank/DDBJ databases">
        <title>Desertimonas flava gen. nov. sp. nov.</title>
        <authorList>
            <person name="Liu S."/>
        </authorList>
    </citation>
    <scope>NUCLEOTIDE SEQUENCE [LARGE SCALE GENOMIC DNA]</scope>
    <source>
        <strain evidence="1 2">16Sb5-5</strain>
    </source>
</reference>
<proteinExistence type="predicted"/>